<sequence length="562" mass="59516">MTFRIGNASGFYGDRFSAVREMLTGGPLDVLTGDYLAELTMLILGRDRMKDANRGYAKTFLRQMEENLELAKENGVKIVANAGGLNPAGLADALRELADKLGLDVKIAHVEGDDLVARAAELKLGKPLTANAYLGAWGIVECLNAGADVVVTGRVTDASVIVGPAAAHYGWARDDFDALAGAVAAGHVIECGAQATGGNYAFFTEHSLGVPGFPIAEIEADGSSVITKHPGTGGVVNAGTVTAQLLYEITGARYAGPDVTTRFDTLSLTEDGPDRVRISGVRGEAPPPTLKVALNTLGGFRNETTFVLTGLDIEAKAALVREQLEAALKERPPADVKWTLARTDHPDADTEQTASALLHVAVKDADPKVAGRAFTGAAVELALASYPGFHVTAPPSDASPYGVYTAAYVDAGQVPHVAVLPDGMRVDIAPSVSTRELSDVDEPALPEPLDHGPVRRVPLGTIAGARSGDKGGNANLGVWVRSEEAWRWLVHRLTIAEFKLLLPETADLPVTRYLLPNLWAMNFVVEGILGEGVASQARFDPQAKAFGEWLRSREIDIPEVLL</sequence>
<proteinExistence type="predicted"/>
<evidence type="ECO:0000313" key="4">
    <source>
        <dbReference type="Proteomes" id="UP001239397"/>
    </source>
</evidence>
<dbReference type="KEGG" id="amog:QRX60_28295"/>
<reference evidence="3 4" key="1">
    <citation type="submission" date="2023-06" db="EMBL/GenBank/DDBJ databases">
        <authorList>
            <person name="Oyuntsetseg B."/>
            <person name="Kim S.B."/>
        </authorList>
    </citation>
    <scope>NUCLEOTIDE SEQUENCE [LARGE SCALE GENOMIC DNA]</scope>
    <source>
        <strain evidence="3 4">4-36</strain>
    </source>
</reference>
<dbReference type="Proteomes" id="UP001239397">
    <property type="component" value="Chromosome"/>
</dbReference>
<feature type="domain" description="Acyclic terpene utilisation N-terminal" evidence="1">
    <location>
        <begin position="4"/>
        <end position="418"/>
    </location>
</feature>
<dbReference type="PANTHER" id="PTHR47585:SF1">
    <property type="entry name" value="DUF1446 DOMAIN-CONTAINING PROTEIN"/>
    <property type="match status" value="1"/>
</dbReference>
<organism evidence="3 4">
    <name type="scientific">Amycolatopsis mongoliensis</name>
    <dbReference type="NCBI Taxonomy" id="715475"/>
    <lineage>
        <taxon>Bacteria</taxon>
        <taxon>Bacillati</taxon>
        <taxon>Actinomycetota</taxon>
        <taxon>Actinomycetes</taxon>
        <taxon>Pseudonocardiales</taxon>
        <taxon>Pseudonocardiaceae</taxon>
        <taxon>Amycolatopsis</taxon>
    </lineage>
</organism>
<evidence type="ECO:0000259" key="2">
    <source>
        <dbReference type="Pfam" id="PF23544"/>
    </source>
</evidence>
<dbReference type="PANTHER" id="PTHR47585">
    <property type="match status" value="1"/>
</dbReference>
<dbReference type="EMBL" id="CP127295">
    <property type="protein sequence ID" value="WIX97976.1"/>
    <property type="molecule type" value="Genomic_DNA"/>
</dbReference>
<dbReference type="RefSeq" id="WP_285994462.1">
    <property type="nucleotide sequence ID" value="NZ_CP127295.1"/>
</dbReference>
<dbReference type="InterPro" id="IPR010839">
    <property type="entry name" value="AtuA_N"/>
</dbReference>
<dbReference type="Pfam" id="PF23544">
    <property type="entry name" value="AtuA_ferredoxin"/>
    <property type="match status" value="1"/>
</dbReference>
<evidence type="ECO:0000259" key="1">
    <source>
        <dbReference type="Pfam" id="PF07287"/>
    </source>
</evidence>
<keyword evidence="4" id="KW-1185">Reference proteome</keyword>
<dbReference type="Pfam" id="PF07287">
    <property type="entry name" value="AtuA"/>
    <property type="match status" value="1"/>
</dbReference>
<dbReference type="AlphaFoldDB" id="A0A9Y2NB14"/>
<dbReference type="InterPro" id="IPR056362">
    <property type="entry name" value="AtuA-like_ferredoxin_dom"/>
</dbReference>
<name>A0A9Y2NB14_9PSEU</name>
<feature type="domain" description="AtuA-like ferredoxin-fold" evidence="2">
    <location>
        <begin position="457"/>
        <end position="555"/>
    </location>
</feature>
<accession>A0A9Y2NB14</accession>
<evidence type="ECO:0000313" key="3">
    <source>
        <dbReference type="EMBL" id="WIX97976.1"/>
    </source>
</evidence>
<gene>
    <name evidence="3" type="ORF">QRX60_28295</name>
</gene>
<protein>
    <submittedName>
        <fullName evidence="3">Acyclic terpene utilization AtuA family protein</fullName>
    </submittedName>
</protein>